<dbReference type="RefSeq" id="XP_040793033.1">
    <property type="nucleotide sequence ID" value="XM_040927298.1"/>
</dbReference>
<evidence type="ECO:0000259" key="1">
    <source>
        <dbReference type="Pfam" id="PF06985"/>
    </source>
</evidence>
<protein>
    <submittedName>
        <fullName evidence="2">HET-domain-containing protein</fullName>
    </submittedName>
</protein>
<sequence>YACLDPEKHEIRLLQVVKRVKDHGRESLLTRTFTISLLDPEHHPYKCLSYVWSDQTPMFQKGLLPSPEVEDASSPLAKLQQNALTALMELAEEDSVLTIWIDAISINQDDSNERSSQVAMMDLIYQNAEEVIAWISP</sequence>
<accession>A0A9P4GRL4</accession>
<dbReference type="AlphaFoldDB" id="A0A9P4GRL4"/>
<gene>
    <name evidence="2" type="ORF">K460DRAFT_238317</name>
</gene>
<comment type="caution">
    <text evidence="2">The sequence shown here is derived from an EMBL/GenBank/DDBJ whole genome shotgun (WGS) entry which is preliminary data.</text>
</comment>
<keyword evidence="3" id="KW-1185">Reference proteome</keyword>
<evidence type="ECO:0000313" key="2">
    <source>
        <dbReference type="EMBL" id="KAF1850470.1"/>
    </source>
</evidence>
<dbReference type="OrthoDB" id="194358at2759"/>
<dbReference type="InterPro" id="IPR010730">
    <property type="entry name" value="HET"/>
</dbReference>
<dbReference type="Pfam" id="PF06985">
    <property type="entry name" value="HET"/>
    <property type="match status" value="1"/>
</dbReference>
<dbReference type="PANTHER" id="PTHR24148:SF73">
    <property type="entry name" value="HET DOMAIN PROTEIN (AFU_ORTHOLOGUE AFUA_8G01020)"/>
    <property type="match status" value="1"/>
</dbReference>
<dbReference type="PANTHER" id="PTHR24148">
    <property type="entry name" value="ANKYRIN REPEAT DOMAIN-CONTAINING PROTEIN 39 HOMOLOG-RELATED"/>
    <property type="match status" value="1"/>
</dbReference>
<dbReference type="GeneID" id="63844551"/>
<reference evidence="2" key="1">
    <citation type="submission" date="2020-01" db="EMBL/GenBank/DDBJ databases">
        <authorList>
            <consortium name="DOE Joint Genome Institute"/>
            <person name="Haridas S."/>
            <person name="Albert R."/>
            <person name="Binder M."/>
            <person name="Bloem J."/>
            <person name="Labutti K."/>
            <person name="Salamov A."/>
            <person name="Andreopoulos B."/>
            <person name="Baker S.E."/>
            <person name="Barry K."/>
            <person name="Bills G."/>
            <person name="Bluhm B.H."/>
            <person name="Cannon C."/>
            <person name="Castanera R."/>
            <person name="Culley D.E."/>
            <person name="Daum C."/>
            <person name="Ezra D."/>
            <person name="Gonzalez J.B."/>
            <person name="Henrissat B."/>
            <person name="Kuo A."/>
            <person name="Liang C."/>
            <person name="Lipzen A."/>
            <person name="Lutzoni F."/>
            <person name="Magnuson J."/>
            <person name="Mondo S."/>
            <person name="Nolan M."/>
            <person name="Ohm R."/>
            <person name="Pangilinan J."/>
            <person name="Park H.-J."/>
            <person name="Ramirez L."/>
            <person name="Alfaro M."/>
            <person name="Sun H."/>
            <person name="Tritt A."/>
            <person name="Yoshinaga Y."/>
            <person name="Zwiers L.-H."/>
            <person name="Turgeon B.G."/>
            <person name="Goodwin S.B."/>
            <person name="Spatafora J.W."/>
            <person name="Crous P.W."/>
            <person name="Grigoriev I.V."/>
        </authorList>
    </citation>
    <scope>NUCLEOTIDE SEQUENCE</scope>
    <source>
        <strain evidence="2">CBS 394.84</strain>
    </source>
</reference>
<dbReference type="Proteomes" id="UP000800039">
    <property type="component" value="Unassembled WGS sequence"/>
</dbReference>
<organism evidence="2 3">
    <name type="scientific">Cucurbitaria berberidis CBS 394.84</name>
    <dbReference type="NCBI Taxonomy" id="1168544"/>
    <lineage>
        <taxon>Eukaryota</taxon>
        <taxon>Fungi</taxon>
        <taxon>Dikarya</taxon>
        <taxon>Ascomycota</taxon>
        <taxon>Pezizomycotina</taxon>
        <taxon>Dothideomycetes</taxon>
        <taxon>Pleosporomycetidae</taxon>
        <taxon>Pleosporales</taxon>
        <taxon>Pleosporineae</taxon>
        <taxon>Cucurbitariaceae</taxon>
        <taxon>Cucurbitaria</taxon>
    </lineage>
</organism>
<feature type="non-terminal residue" evidence="2">
    <location>
        <position position="1"/>
    </location>
</feature>
<feature type="domain" description="Heterokaryon incompatibility" evidence="1">
    <location>
        <begin position="45"/>
        <end position="136"/>
    </location>
</feature>
<dbReference type="InterPro" id="IPR052895">
    <property type="entry name" value="HetReg/Transcr_Mod"/>
</dbReference>
<proteinExistence type="predicted"/>
<name>A0A9P4GRL4_9PLEO</name>
<dbReference type="EMBL" id="ML976614">
    <property type="protein sequence ID" value="KAF1850470.1"/>
    <property type="molecule type" value="Genomic_DNA"/>
</dbReference>
<evidence type="ECO:0000313" key="3">
    <source>
        <dbReference type="Proteomes" id="UP000800039"/>
    </source>
</evidence>
<feature type="non-terminal residue" evidence="2">
    <location>
        <position position="137"/>
    </location>
</feature>